<accession>A0A3S5FFU4</accession>
<evidence type="ECO:0000313" key="2">
    <source>
        <dbReference type="Proteomes" id="UP000784294"/>
    </source>
</evidence>
<sequence length="71" mass="8310">MILEGLRVTDSEFWEKELGCLLVTDILNVRMAMDKWKDTDYERNRGKTMDMSTLLRIGSEAEVSTWEVEHS</sequence>
<proteinExistence type="predicted"/>
<keyword evidence="2" id="KW-1185">Reference proteome</keyword>
<name>A0A3S5FFU4_9PLAT</name>
<evidence type="ECO:0000313" key="1">
    <source>
        <dbReference type="EMBL" id="VEL33995.1"/>
    </source>
</evidence>
<dbReference type="AlphaFoldDB" id="A0A3S5FFU4"/>
<gene>
    <name evidence="1" type="ORF">PXEA_LOCUS27435</name>
</gene>
<organism evidence="1 2">
    <name type="scientific">Protopolystoma xenopodis</name>
    <dbReference type="NCBI Taxonomy" id="117903"/>
    <lineage>
        <taxon>Eukaryota</taxon>
        <taxon>Metazoa</taxon>
        <taxon>Spiralia</taxon>
        <taxon>Lophotrochozoa</taxon>
        <taxon>Platyhelminthes</taxon>
        <taxon>Monogenea</taxon>
        <taxon>Polyopisthocotylea</taxon>
        <taxon>Polystomatidea</taxon>
        <taxon>Polystomatidae</taxon>
        <taxon>Protopolystoma</taxon>
    </lineage>
</organism>
<reference evidence="1" key="1">
    <citation type="submission" date="2018-11" db="EMBL/GenBank/DDBJ databases">
        <authorList>
            <consortium name="Pathogen Informatics"/>
        </authorList>
    </citation>
    <scope>NUCLEOTIDE SEQUENCE</scope>
</reference>
<protein>
    <submittedName>
        <fullName evidence="1">Uncharacterized protein</fullName>
    </submittedName>
</protein>
<dbReference type="Proteomes" id="UP000784294">
    <property type="component" value="Unassembled WGS sequence"/>
</dbReference>
<comment type="caution">
    <text evidence="1">The sequence shown here is derived from an EMBL/GenBank/DDBJ whole genome shotgun (WGS) entry which is preliminary data.</text>
</comment>
<dbReference type="EMBL" id="CAAALY010246795">
    <property type="protein sequence ID" value="VEL33995.1"/>
    <property type="molecule type" value="Genomic_DNA"/>
</dbReference>